<sequence>MTREERVKICETCKHCQKDIERGILCGLTNEYADFDDKCHLYEPSEKQQVKTRARRIIARMKEPSDNGLSFGECIAVVVTYLFCLISTLVGDEAKSSIVILAVGFMLVALICLDYYYLKYKRKKKIFGELTSSAIEQIIKIEGFYPYKENGDIYFKSESIIYRIMHEAPKFSLLLQRPFQGYYKIALLAATKVMSNTIVGKIEVLEQSGKSSQLFISFSAESLIHYVDELRVNFSSYFEIINIMHAQFLDEYHKLEEVEQAHNPLYDTTLIN</sequence>
<dbReference type="Proteomes" id="UP001460202">
    <property type="component" value="Unassembled WGS sequence"/>
</dbReference>
<keyword evidence="1" id="KW-0812">Transmembrane</keyword>
<gene>
    <name evidence="2" type="ORF">WMO46_07915</name>
</gene>
<comment type="caution">
    <text evidence="2">The sequence shown here is derived from an EMBL/GenBank/DDBJ whole genome shotgun (WGS) entry which is preliminary data.</text>
</comment>
<protein>
    <recommendedName>
        <fullName evidence="4">DUF3137 domain-containing protein</fullName>
    </recommendedName>
</protein>
<dbReference type="RefSeq" id="WP_177606270.1">
    <property type="nucleotide sequence ID" value="NZ_JBBMFL010000007.1"/>
</dbReference>
<name>A0ABV1GY40_9BACT</name>
<feature type="transmembrane region" description="Helical" evidence="1">
    <location>
        <begin position="69"/>
        <end position="90"/>
    </location>
</feature>
<dbReference type="EMBL" id="JBBMFL010000007">
    <property type="protein sequence ID" value="MEQ2544868.1"/>
    <property type="molecule type" value="Genomic_DNA"/>
</dbReference>
<evidence type="ECO:0008006" key="4">
    <source>
        <dbReference type="Google" id="ProtNLM"/>
    </source>
</evidence>
<evidence type="ECO:0000313" key="3">
    <source>
        <dbReference type="Proteomes" id="UP001460202"/>
    </source>
</evidence>
<reference evidence="2 3" key="1">
    <citation type="submission" date="2024-03" db="EMBL/GenBank/DDBJ databases">
        <title>Human intestinal bacterial collection.</title>
        <authorList>
            <person name="Pauvert C."/>
            <person name="Hitch T.C.A."/>
            <person name="Clavel T."/>
        </authorList>
    </citation>
    <scope>NUCLEOTIDE SEQUENCE [LARGE SCALE GENOMIC DNA]</scope>
    <source>
        <strain evidence="2 3">CLA-KB-H122</strain>
    </source>
</reference>
<proteinExistence type="predicted"/>
<evidence type="ECO:0000313" key="2">
    <source>
        <dbReference type="EMBL" id="MEQ2544868.1"/>
    </source>
</evidence>
<organism evidence="2 3">
    <name type="scientific">Alistipes intestinihominis</name>
    <dbReference type="NCBI Taxonomy" id="3133172"/>
    <lineage>
        <taxon>Bacteria</taxon>
        <taxon>Pseudomonadati</taxon>
        <taxon>Bacteroidota</taxon>
        <taxon>Bacteroidia</taxon>
        <taxon>Bacteroidales</taxon>
        <taxon>Rikenellaceae</taxon>
        <taxon>Alistipes</taxon>
    </lineage>
</organism>
<evidence type="ECO:0000256" key="1">
    <source>
        <dbReference type="SAM" id="Phobius"/>
    </source>
</evidence>
<keyword evidence="1" id="KW-0472">Membrane</keyword>
<keyword evidence="3" id="KW-1185">Reference proteome</keyword>
<keyword evidence="1" id="KW-1133">Transmembrane helix</keyword>
<feature type="transmembrane region" description="Helical" evidence="1">
    <location>
        <begin position="96"/>
        <end position="118"/>
    </location>
</feature>
<accession>A0ABV1GY40</accession>